<dbReference type="InParanoid" id="A0A165G943"/>
<protein>
    <submittedName>
        <fullName evidence="1">Uncharacterized protein</fullName>
    </submittedName>
</protein>
<evidence type="ECO:0000313" key="2">
    <source>
        <dbReference type="Proteomes" id="UP000076871"/>
    </source>
</evidence>
<evidence type="ECO:0000313" key="1">
    <source>
        <dbReference type="EMBL" id="KZT10006.1"/>
    </source>
</evidence>
<dbReference type="Proteomes" id="UP000076871">
    <property type="component" value="Unassembled WGS sequence"/>
</dbReference>
<dbReference type="AlphaFoldDB" id="A0A165G943"/>
<dbReference type="GeneID" id="63831006"/>
<gene>
    <name evidence="1" type="ORF">LAESUDRAFT_796731</name>
</gene>
<reference evidence="1 2" key="1">
    <citation type="journal article" date="2016" name="Mol. Biol. Evol.">
        <title>Comparative Genomics of Early-Diverging Mushroom-Forming Fungi Provides Insights into the Origins of Lignocellulose Decay Capabilities.</title>
        <authorList>
            <person name="Nagy L.G."/>
            <person name="Riley R."/>
            <person name="Tritt A."/>
            <person name="Adam C."/>
            <person name="Daum C."/>
            <person name="Floudas D."/>
            <person name="Sun H."/>
            <person name="Yadav J.S."/>
            <person name="Pangilinan J."/>
            <person name="Larsson K.H."/>
            <person name="Matsuura K."/>
            <person name="Barry K."/>
            <person name="Labutti K."/>
            <person name="Kuo R."/>
            <person name="Ohm R.A."/>
            <person name="Bhattacharya S.S."/>
            <person name="Shirouzu T."/>
            <person name="Yoshinaga Y."/>
            <person name="Martin F.M."/>
            <person name="Grigoriev I.V."/>
            <person name="Hibbett D.S."/>
        </authorList>
    </citation>
    <scope>NUCLEOTIDE SEQUENCE [LARGE SCALE GENOMIC DNA]</scope>
    <source>
        <strain evidence="1 2">93-53</strain>
    </source>
</reference>
<dbReference type="RefSeq" id="XP_040767746.1">
    <property type="nucleotide sequence ID" value="XM_040913978.1"/>
</dbReference>
<proteinExistence type="predicted"/>
<accession>A0A165G943</accession>
<organism evidence="1 2">
    <name type="scientific">Laetiporus sulphureus 93-53</name>
    <dbReference type="NCBI Taxonomy" id="1314785"/>
    <lineage>
        <taxon>Eukaryota</taxon>
        <taxon>Fungi</taxon>
        <taxon>Dikarya</taxon>
        <taxon>Basidiomycota</taxon>
        <taxon>Agaricomycotina</taxon>
        <taxon>Agaricomycetes</taxon>
        <taxon>Polyporales</taxon>
        <taxon>Laetiporus</taxon>
    </lineage>
</organism>
<dbReference type="STRING" id="1314785.A0A165G943"/>
<dbReference type="EMBL" id="KV427610">
    <property type="protein sequence ID" value="KZT10006.1"/>
    <property type="molecule type" value="Genomic_DNA"/>
</dbReference>
<dbReference type="OrthoDB" id="2986975at2759"/>
<keyword evidence="2" id="KW-1185">Reference proteome</keyword>
<sequence>MQFLHRLRHGQVRSEDMKMLKDLIITSSSCPPTDFDSPEWGEAALVTPRHSVRTQWNDAVTKKHCERNGVQLFICPAEDHTNGRPLTSRERLVMASKRTKRKGQKEKGGLPDEVKIALGMKVMVTVNVQTELDVTNGTRGEIVDIILHPDEPPISNSSVVRLQRSPAFVLVKLGRTRMSSLEDLQDGVIPIEPMSKTVHIEVPVQTSNGRKILRKKVNH</sequence>
<name>A0A165G943_9APHY</name>